<keyword evidence="2" id="KW-0012">Acyltransferase</keyword>
<dbReference type="InterPro" id="IPR007484">
    <property type="entry name" value="Peptidase_M28"/>
</dbReference>
<organism evidence="6 7">
    <name type="scientific">Venturia effusa</name>
    <dbReference type="NCBI Taxonomy" id="50376"/>
    <lineage>
        <taxon>Eukaryota</taxon>
        <taxon>Fungi</taxon>
        <taxon>Dikarya</taxon>
        <taxon>Ascomycota</taxon>
        <taxon>Pezizomycotina</taxon>
        <taxon>Dothideomycetes</taxon>
        <taxon>Pleosporomycetidae</taxon>
        <taxon>Venturiales</taxon>
        <taxon>Venturiaceae</taxon>
        <taxon>Venturia</taxon>
    </lineage>
</organism>
<dbReference type="GO" id="GO:0006508">
    <property type="term" value="P:proteolysis"/>
    <property type="evidence" value="ECO:0007669"/>
    <property type="project" value="UniProtKB-KW"/>
</dbReference>
<accession>A0A517KZ65</accession>
<dbReference type="STRING" id="50376.A0A517KZ65"/>
<dbReference type="AlphaFoldDB" id="A0A517KZ65"/>
<feature type="region of interest" description="Disordered" evidence="4">
    <location>
        <begin position="379"/>
        <end position="400"/>
    </location>
</feature>
<dbReference type="GO" id="GO:0008233">
    <property type="term" value="F:peptidase activity"/>
    <property type="evidence" value="ECO:0007669"/>
    <property type="project" value="UniProtKB-KW"/>
</dbReference>
<dbReference type="PANTHER" id="PTHR12283">
    <property type="entry name" value="GLUTAMINYL-PEPTIDE CYCLOTRANSFERASE"/>
    <property type="match status" value="1"/>
</dbReference>
<evidence type="ECO:0000313" key="6">
    <source>
        <dbReference type="EMBL" id="QDS68674.1"/>
    </source>
</evidence>
<proteinExistence type="inferred from homology"/>
<dbReference type="Proteomes" id="UP000316270">
    <property type="component" value="Chromosome 2"/>
</dbReference>
<reference evidence="6 7" key="1">
    <citation type="submission" date="2019-07" db="EMBL/GenBank/DDBJ databases">
        <title>Finished genome of Venturia effusa.</title>
        <authorList>
            <person name="Young C.A."/>
            <person name="Cox M.P."/>
            <person name="Ganley A.R.D."/>
            <person name="David W.J."/>
        </authorList>
    </citation>
    <scope>NUCLEOTIDE SEQUENCE [LARGE SCALE GENOMIC DNA]</scope>
    <source>
        <strain evidence="7">albino</strain>
    </source>
</reference>
<evidence type="ECO:0000256" key="4">
    <source>
        <dbReference type="SAM" id="MobiDB-lite"/>
    </source>
</evidence>
<keyword evidence="1" id="KW-0808">Transferase</keyword>
<evidence type="ECO:0000256" key="2">
    <source>
        <dbReference type="ARBA" id="ARBA00023315"/>
    </source>
</evidence>
<sequence length="400" mass="44667">MRFSPLLLLGVLSLPESSSAYTTLSDDSLKSIPEPGKDFDIKTGSLLAPILTVRVAGTPGAETVRQHFVQFFRTQLPEWNIELQNSTQPTVLGGDPVTFVNVIASRDPPWARSGHVGRLALVAHYDSKLTPKDFIGATDSAAPCAMIMHAARVLDAAMTRKWADMQKNGQTSSLESEKGIQLIFLDGEEAFVSWTDDDSVYGARALAAHWDETVNPAMSTYQSRLDEISLFVLLDLLGSKNPQMPSYFKTTHWAYKNMAALETRLRTLKLFKSSPNHSSKQQKLKATGPIRPSKERVWLHEANKKDSDNWLGGMVQDDHLPFMARGVEVLHLIPSPFPRVWHTPQDDGEHLDMDTTEDWAKLTTAFAAEWMDLEGHMAAGKPAFDKREVENERHSEKSEL</sequence>
<keyword evidence="3" id="KW-0732">Signal</keyword>
<keyword evidence="3" id="KW-0862">Zinc</keyword>
<dbReference type="OrthoDB" id="3907302at2759"/>
<feature type="domain" description="Peptidase M28" evidence="5">
    <location>
        <begin position="116"/>
        <end position="366"/>
    </location>
</feature>
<keyword evidence="3" id="KW-0378">Hydrolase</keyword>
<dbReference type="Pfam" id="PF04389">
    <property type="entry name" value="Peptidase_M28"/>
    <property type="match status" value="1"/>
</dbReference>
<name>A0A517KZ65_9PEZI</name>
<dbReference type="InterPro" id="IPR040234">
    <property type="entry name" value="QC/QCL"/>
</dbReference>
<dbReference type="EMBL" id="CP042186">
    <property type="protein sequence ID" value="QDS68674.1"/>
    <property type="molecule type" value="Genomic_DNA"/>
</dbReference>
<dbReference type="CDD" id="cd03880">
    <property type="entry name" value="M28_QC_like"/>
    <property type="match status" value="1"/>
</dbReference>
<dbReference type="PANTHER" id="PTHR12283:SF6">
    <property type="entry name" value="GLUTAMINYL-PEPTIDE CYCLOTRANSFERASE-RELATED"/>
    <property type="match status" value="1"/>
</dbReference>
<evidence type="ECO:0000256" key="1">
    <source>
        <dbReference type="ARBA" id="ARBA00022679"/>
    </source>
</evidence>
<gene>
    <name evidence="6" type="ORF">FKW77_002146</name>
</gene>
<evidence type="ECO:0000313" key="7">
    <source>
        <dbReference type="Proteomes" id="UP000316270"/>
    </source>
</evidence>
<keyword evidence="3" id="KW-0479">Metal-binding</keyword>
<keyword evidence="7" id="KW-1185">Reference proteome</keyword>
<dbReference type="SUPFAM" id="SSF53187">
    <property type="entry name" value="Zn-dependent exopeptidases"/>
    <property type="match status" value="1"/>
</dbReference>
<feature type="chain" id="PRO_5022263596" description="Peptide hydrolase" evidence="3">
    <location>
        <begin position="21"/>
        <end position="400"/>
    </location>
</feature>
<keyword evidence="3" id="KW-0645">Protease</keyword>
<dbReference type="GO" id="GO:0008270">
    <property type="term" value="F:zinc ion binding"/>
    <property type="evidence" value="ECO:0007669"/>
    <property type="project" value="TreeGrafter"/>
</dbReference>
<protein>
    <recommendedName>
        <fullName evidence="3">Peptide hydrolase</fullName>
        <ecNumber evidence="3">3.4.-.-</ecNumber>
    </recommendedName>
</protein>
<comment type="similarity">
    <text evidence="3">Belongs to the peptidase M28 family.</text>
</comment>
<evidence type="ECO:0000259" key="5">
    <source>
        <dbReference type="Pfam" id="PF04389"/>
    </source>
</evidence>
<feature type="compositionally biased region" description="Basic and acidic residues" evidence="4">
    <location>
        <begin position="383"/>
        <end position="400"/>
    </location>
</feature>
<dbReference type="EC" id="3.4.-.-" evidence="3"/>
<dbReference type="Gene3D" id="3.40.630.10">
    <property type="entry name" value="Zn peptidases"/>
    <property type="match status" value="1"/>
</dbReference>
<feature type="signal peptide" evidence="3">
    <location>
        <begin position="1"/>
        <end position="20"/>
    </location>
</feature>
<dbReference type="GO" id="GO:0016603">
    <property type="term" value="F:glutaminyl-peptide cyclotransferase activity"/>
    <property type="evidence" value="ECO:0007669"/>
    <property type="project" value="InterPro"/>
</dbReference>
<dbReference type="InterPro" id="IPR037457">
    <property type="entry name" value="M28_QC"/>
</dbReference>
<evidence type="ECO:0000256" key="3">
    <source>
        <dbReference type="RuleBase" id="RU361240"/>
    </source>
</evidence>